<feature type="non-terminal residue" evidence="2">
    <location>
        <position position="37"/>
    </location>
</feature>
<evidence type="ECO:0000313" key="2">
    <source>
        <dbReference type="EMBL" id="SVC75393.1"/>
    </source>
</evidence>
<proteinExistence type="predicted"/>
<keyword evidence="1" id="KW-0472">Membrane</keyword>
<feature type="non-terminal residue" evidence="2">
    <location>
        <position position="1"/>
    </location>
</feature>
<name>A0A382PPS4_9ZZZZ</name>
<dbReference type="AlphaFoldDB" id="A0A382PPS4"/>
<feature type="transmembrane region" description="Helical" evidence="1">
    <location>
        <begin position="6"/>
        <end position="27"/>
    </location>
</feature>
<keyword evidence="1" id="KW-1133">Transmembrane helix</keyword>
<reference evidence="2" key="1">
    <citation type="submission" date="2018-05" db="EMBL/GenBank/DDBJ databases">
        <authorList>
            <person name="Lanie J.A."/>
            <person name="Ng W.-L."/>
            <person name="Kazmierczak K.M."/>
            <person name="Andrzejewski T.M."/>
            <person name="Davidsen T.M."/>
            <person name="Wayne K.J."/>
            <person name="Tettelin H."/>
            <person name="Glass J.I."/>
            <person name="Rusch D."/>
            <person name="Podicherti R."/>
            <person name="Tsui H.-C.T."/>
            <person name="Winkler M.E."/>
        </authorList>
    </citation>
    <scope>NUCLEOTIDE SEQUENCE</scope>
</reference>
<organism evidence="2">
    <name type="scientific">marine metagenome</name>
    <dbReference type="NCBI Taxonomy" id="408172"/>
    <lineage>
        <taxon>unclassified sequences</taxon>
        <taxon>metagenomes</taxon>
        <taxon>ecological metagenomes</taxon>
    </lineage>
</organism>
<dbReference type="EMBL" id="UINC01108928">
    <property type="protein sequence ID" value="SVC75393.1"/>
    <property type="molecule type" value="Genomic_DNA"/>
</dbReference>
<evidence type="ECO:0000256" key="1">
    <source>
        <dbReference type="SAM" id="Phobius"/>
    </source>
</evidence>
<accession>A0A382PPS4</accession>
<protein>
    <submittedName>
        <fullName evidence="2">Uncharacterized protein</fullName>
    </submittedName>
</protein>
<gene>
    <name evidence="2" type="ORF">METZ01_LOCUS328247</name>
</gene>
<sequence length="37" mass="4039">VVLSYFDLVLAASLLVFNAGLSMALGLNLERRMIWAA</sequence>
<keyword evidence="1" id="KW-0812">Transmembrane</keyword>